<reference evidence="1" key="1">
    <citation type="submission" date="2015-12" db="EMBL/GenBank/DDBJ databases">
        <title>De novo transcriptome assembly of four potential Pierce s Disease insect vectors from Arizona vineyards.</title>
        <authorList>
            <person name="Tassone E.E."/>
        </authorList>
    </citation>
    <scope>NUCLEOTIDE SEQUENCE</scope>
</reference>
<proteinExistence type="predicted"/>
<gene>
    <name evidence="1" type="ORF">g.41028</name>
</gene>
<name>A0A1B6EA48_9HEMI</name>
<sequence length="817" mass="93038">MFVVIVVTILHPKKWLCTACKKHREIKLQSGEWFNQQLHQRFCSKVAALSYTDKNDEEVREFMEKLVETLVDGKLDSVPLYPLTTHEKYVTFFTIYHEILADTLTRLSFSLKMAVSDKSLPEGEPPSVVHLELKELITQIIQKAVELPSFKDAQYGLRDSEITMDLDTKNYEDILATAILNKVVSRHQKELKKKTEDTNFSIVGSKIKKKHTMNSLGNLDGNIESVSESSTESVDEYNSWSESSHHEPLSLKIEECIEEVTTRYNSDDEHEVATSEIDRFLSSMKFIKRQKVPFPEFGMDIVDGQKVTSDSEGGDDEEEDEEVNISVGVELINPVDSWEENWLFQRRKLKTAVGTCQPVPVPMLVPNPSQDYRALIGDVDADETSDLSECSDSVLEDLIDGTDLKSFGKHSPHKDVKDEEVLQKQRELFLEYVREDLNYSSIESHNKLSCNTTSSTKGITPDSEQELAMEYIEMNYQNGTKNNDVTQTLDKKETNIQHLKINNVNTSLDTDHFDLSNSIINEAINPNIPIVQASSGEESLEIQKDSEYTVHYAAIAQLEPTAGGASPIPTPKPRSINVNSMVNQNNPFPIKEVADPNNDLEKPPLPGSIAEREHKKWLHAPPIPNNPYSKENIERRQKKIMYTNKRSSSETSIEFPEVQKEPSLTEIGEKSVMKDYTQYVRDYYVNVNTGKEVSVLRLEEYFLRGDLIHITLQANGASPHFKMNPLFEESNDCKEVITSKLNQRRSYSESGYASSIDSINSSINGERLTLPPEPEIIEKSFLTLKNLRKEKKELTFKKRKLGGSLRLHRSKDNVFLW</sequence>
<dbReference type="Gene3D" id="3.30.40.10">
    <property type="entry name" value="Zinc/RING finger domain, C3HC4 (zinc finger)"/>
    <property type="match status" value="1"/>
</dbReference>
<accession>A0A1B6EA48</accession>
<protein>
    <submittedName>
        <fullName evidence="1">Uncharacterized protein</fullName>
    </submittedName>
</protein>
<dbReference type="InterPro" id="IPR013083">
    <property type="entry name" value="Znf_RING/FYVE/PHD"/>
</dbReference>
<organism evidence="1">
    <name type="scientific">Clastoptera arizonana</name>
    <name type="common">Arizona spittle bug</name>
    <dbReference type="NCBI Taxonomy" id="38151"/>
    <lineage>
        <taxon>Eukaryota</taxon>
        <taxon>Metazoa</taxon>
        <taxon>Ecdysozoa</taxon>
        <taxon>Arthropoda</taxon>
        <taxon>Hexapoda</taxon>
        <taxon>Insecta</taxon>
        <taxon>Pterygota</taxon>
        <taxon>Neoptera</taxon>
        <taxon>Paraneoptera</taxon>
        <taxon>Hemiptera</taxon>
        <taxon>Auchenorrhyncha</taxon>
        <taxon>Cercopoidea</taxon>
        <taxon>Clastopteridae</taxon>
        <taxon>Clastoptera</taxon>
    </lineage>
</organism>
<evidence type="ECO:0000313" key="1">
    <source>
        <dbReference type="EMBL" id="JAS34793.1"/>
    </source>
</evidence>
<dbReference type="AlphaFoldDB" id="A0A1B6EA48"/>
<dbReference type="EMBL" id="GEDC01002505">
    <property type="protein sequence ID" value="JAS34793.1"/>
    <property type="molecule type" value="Transcribed_RNA"/>
</dbReference>